<accession>A0A1U9VDC0</accession>
<feature type="compositionally biased region" description="Pro residues" evidence="1">
    <location>
        <begin position="477"/>
        <end position="486"/>
    </location>
</feature>
<gene>
    <name evidence="2" type="ORF">B0B51_00490</name>
</gene>
<name>A0A1U9VDC0_9RALS</name>
<evidence type="ECO:0000313" key="2">
    <source>
        <dbReference type="EMBL" id="AQW28649.1"/>
    </source>
</evidence>
<dbReference type="Pfam" id="PF05133">
    <property type="entry name" value="SPP1_portal"/>
    <property type="match status" value="1"/>
</dbReference>
<evidence type="ECO:0000313" key="3">
    <source>
        <dbReference type="Proteomes" id="UP000189628"/>
    </source>
</evidence>
<dbReference type="EMBL" id="CP019911">
    <property type="protein sequence ID" value="AQW28649.1"/>
    <property type="molecule type" value="Genomic_DNA"/>
</dbReference>
<dbReference type="Proteomes" id="UP000189628">
    <property type="component" value="Chromosome"/>
</dbReference>
<evidence type="ECO:0008006" key="4">
    <source>
        <dbReference type="Google" id="ProtNLM"/>
    </source>
</evidence>
<evidence type="ECO:0000256" key="1">
    <source>
        <dbReference type="SAM" id="MobiDB-lite"/>
    </source>
</evidence>
<reference evidence="2 3" key="1">
    <citation type="submission" date="2017-02" db="EMBL/GenBank/DDBJ databases">
        <title>Blood Disease Bacterium A2-HR MARDI.</title>
        <authorList>
            <person name="Badrun R."/>
            <person name="Abu Bakar N."/>
            <person name="Laboh R."/>
        </authorList>
    </citation>
    <scope>NUCLEOTIDE SEQUENCE [LARGE SCALE GENOMIC DNA]</scope>
    <source>
        <strain evidence="2 3">A2-HR MARDI</strain>
    </source>
</reference>
<feature type="region of interest" description="Disordered" evidence="1">
    <location>
        <begin position="448"/>
        <end position="486"/>
    </location>
</feature>
<proteinExistence type="predicted"/>
<dbReference type="AlphaFoldDB" id="A0A1U9VDC0"/>
<sequence length="486" mass="53682">MFKTITSKIDRDRDYPERQFVIDTLTRVLEGTLYDHLPHDFHTEKTDAGEYIPLRDRRPSVKYALCKTVVDDSVSLLFSEGHFPSVDCEDETTRDTLTELVKEAKLNAVMIEAATIGSVGSVAIFMRVLSGRVFFEAKNTQFLTPVWRDDAPDTLASITEQYKVKGRALKESGYTIADDDLAADFWFRRVWDDKAETWYLPWKVKDEKAGPVVDTAKTKQHGLGFVPAEWVKNLPGGKGADGASTFNREAIDTGIEIDYQLSQAGRGLKYSSDPTLLIKEPAVDEQGTIVKGGGNAIVVSAEGDAKMLEINGTAAQAVIEYVRMLRELALESIHGNRANADKVSAAQSGRAMELMNQALIWLADKLRINYGEGALLSLLRKIVAASAKYPLKVNGEEIEPLNAKAKLTLRWPAWYAPTYADKQTQAETLTTLRTGGLLSQETAVKSLADGYDIEDPQDEVRKIKAEPPAPAAKTPTEPKPNPESDD</sequence>
<dbReference type="RefSeq" id="WP_078221557.1">
    <property type="nucleotide sequence ID" value="NZ_CP019911.1"/>
</dbReference>
<dbReference type="InterPro" id="IPR021145">
    <property type="entry name" value="Portal_protein_SPP1_Gp6-like"/>
</dbReference>
<protein>
    <recommendedName>
        <fullName evidence="4">Phage portal protein</fullName>
    </recommendedName>
</protein>
<organism evidence="2 3">
    <name type="scientific">blood disease bacterium A2-HR MARDI</name>
    <dbReference type="NCBI Taxonomy" id="1944648"/>
    <lineage>
        <taxon>Bacteria</taxon>
        <taxon>Pseudomonadati</taxon>
        <taxon>Pseudomonadota</taxon>
        <taxon>Betaproteobacteria</taxon>
        <taxon>Burkholderiales</taxon>
        <taxon>Burkholderiaceae</taxon>
        <taxon>Ralstonia</taxon>
        <taxon>Ralstonia solanacearum species complex</taxon>
    </lineage>
</organism>